<name>A0ACA9SHL6_9GLOM</name>
<reference evidence="1" key="1">
    <citation type="submission" date="2021-06" db="EMBL/GenBank/DDBJ databases">
        <authorList>
            <person name="Kallberg Y."/>
            <person name="Tangrot J."/>
            <person name="Rosling A."/>
        </authorList>
    </citation>
    <scope>NUCLEOTIDE SEQUENCE</scope>
    <source>
        <strain evidence="1">MA461A</strain>
    </source>
</reference>
<dbReference type="EMBL" id="CAJVQC010125711">
    <property type="protein sequence ID" value="CAG8840094.1"/>
    <property type="molecule type" value="Genomic_DNA"/>
</dbReference>
<sequence>KGLEKCITRNTVTTDFHGFIIQGIEKIYLVHLPMFDMENHRYQLILQAEMPKEIMDAYIKERVDNPKQVFILGNQNKTTLNDIISGKEFKAVIDKIDKDFPPSDGQHWKVDVEITCHFISMAQKNECHIDHLLVKSPNIQLSADRVVLDLENGFPDDIKWENGILAYFTDIREGK</sequence>
<proteinExistence type="predicted"/>
<dbReference type="Proteomes" id="UP000789920">
    <property type="component" value="Unassembled WGS sequence"/>
</dbReference>
<accession>A0ACA9SHL6</accession>
<evidence type="ECO:0000313" key="2">
    <source>
        <dbReference type="Proteomes" id="UP000789920"/>
    </source>
</evidence>
<protein>
    <submittedName>
        <fullName evidence="1">1513_t:CDS:1</fullName>
    </submittedName>
</protein>
<organism evidence="1 2">
    <name type="scientific">Racocetra persica</name>
    <dbReference type="NCBI Taxonomy" id="160502"/>
    <lineage>
        <taxon>Eukaryota</taxon>
        <taxon>Fungi</taxon>
        <taxon>Fungi incertae sedis</taxon>
        <taxon>Mucoromycota</taxon>
        <taxon>Glomeromycotina</taxon>
        <taxon>Glomeromycetes</taxon>
        <taxon>Diversisporales</taxon>
        <taxon>Gigasporaceae</taxon>
        <taxon>Racocetra</taxon>
    </lineage>
</organism>
<evidence type="ECO:0000313" key="1">
    <source>
        <dbReference type="EMBL" id="CAG8840094.1"/>
    </source>
</evidence>
<gene>
    <name evidence="1" type="ORF">RPERSI_LOCUS31300</name>
</gene>
<keyword evidence="2" id="KW-1185">Reference proteome</keyword>
<comment type="caution">
    <text evidence="1">The sequence shown here is derived from an EMBL/GenBank/DDBJ whole genome shotgun (WGS) entry which is preliminary data.</text>
</comment>
<feature type="non-terminal residue" evidence="1">
    <location>
        <position position="1"/>
    </location>
</feature>